<dbReference type="Gene3D" id="3.40.50.720">
    <property type="entry name" value="NAD(P)-binding Rossmann-like Domain"/>
    <property type="match status" value="1"/>
</dbReference>
<accession>A0AAU9SSA2</accession>
<evidence type="ECO:0000256" key="1">
    <source>
        <dbReference type="ARBA" id="ARBA00022857"/>
    </source>
</evidence>
<keyword evidence="1" id="KW-0521">NADP</keyword>
<gene>
    <name evidence="3" type="ORF">TAV2_LOCUS20230</name>
</gene>
<protein>
    <submittedName>
        <fullName evidence="3">Uncharacterized protein</fullName>
    </submittedName>
</protein>
<dbReference type="AlphaFoldDB" id="A0AAU9SSA2"/>
<feature type="non-terminal residue" evidence="3">
    <location>
        <position position="1"/>
    </location>
</feature>
<proteinExistence type="predicted"/>
<keyword evidence="4" id="KW-1185">Reference proteome</keyword>
<organism evidence="3 4">
    <name type="scientific">Thlaspi arvense</name>
    <name type="common">Field penny-cress</name>
    <dbReference type="NCBI Taxonomy" id="13288"/>
    <lineage>
        <taxon>Eukaryota</taxon>
        <taxon>Viridiplantae</taxon>
        <taxon>Streptophyta</taxon>
        <taxon>Embryophyta</taxon>
        <taxon>Tracheophyta</taxon>
        <taxon>Spermatophyta</taxon>
        <taxon>Magnoliopsida</taxon>
        <taxon>eudicotyledons</taxon>
        <taxon>Gunneridae</taxon>
        <taxon>Pentapetalae</taxon>
        <taxon>rosids</taxon>
        <taxon>malvids</taxon>
        <taxon>Brassicales</taxon>
        <taxon>Brassicaceae</taxon>
        <taxon>Thlaspideae</taxon>
        <taxon>Thlaspi</taxon>
    </lineage>
</organism>
<evidence type="ECO:0000313" key="4">
    <source>
        <dbReference type="Proteomes" id="UP000836841"/>
    </source>
</evidence>
<evidence type="ECO:0000256" key="2">
    <source>
        <dbReference type="ARBA" id="ARBA00023002"/>
    </source>
</evidence>
<dbReference type="Proteomes" id="UP000836841">
    <property type="component" value="Chromosome 6"/>
</dbReference>
<name>A0AAU9SSA2_THLAR</name>
<dbReference type="EMBL" id="OU466862">
    <property type="protein sequence ID" value="CAH2069967.1"/>
    <property type="molecule type" value="Genomic_DNA"/>
</dbReference>
<dbReference type="GO" id="GO:0016630">
    <property type="term" value="F:protochlorophyllide reductase activity"/>
    <property type="evidence" value="ECO:0007669"/>
    <property type="project" value="InterPro"/>
</dbReference>
<dbReference type="InterPro" id="IPR005979">
    <property type="entry name" value="Prochl_reduct"/>
</dbReference>
<evidence type="ECO:0000313" key="3">
    <source>
        <dbReference type="EMBL" id="CAH2069967.1"/>
    </source>
</evidence>
<dbReference type="PANTHER" id="PTHR44419:SF19">
    <property type="entry name" value="PROTOCHLOROPHYLLIDE REDUCTASE A, CHLOROPLASTIC"/>
    <property type="match status" value="1"/>
</dbReference>
<dbReference type="PANTHER" id="PTHR44419">
    <property type="entry name" value="PROTOCHLOROPHYLLIDE REDUCTASE C, CHLOROPLASTIC"/>
    <property type="match status" value="1"/>
</dbReference>
<keyword evidence="2" id="KW-0560">Oxidoreductase</keyword>
<feature type="non-terminal residue" evidence="3">
    <location>
        <position position="162"/>
    </location>
</feature>
<sequence>TSRLLSPRTLLLRRRISGIKGDYREGLNGINSSVIIDGGDFNDAKAYKDSKVCNILTMQEFHKRFHEETDITFTSLDLEHIPLFRSLFPPFQKYITKGYVSEIEAGKKLALVVSDPGLTKLGVYWSWNKTSSSFENPLSQEASDVEMARKVWELSERAWPKI</sequence>
<reference evidence="3 4" key="1">
    <citation type="submission" date="2022-03" db="EMBL/GenBank/DDBJ databases">
        <authorList>
            <person name="Nunn A."/>
            <person name="Chopra R."/>
            <person name="Nunn A."/>
            <person name="Contreras Garrido A."/>
        </authorList>
    </citation>
    <scope>NUCLEOTIDE SEQUENCE [LARGE SCALE GENOMIC DNA]</scope>
</reference>